<evidence type="ECO:0000256" key="22">
    <source>
        <dbReference type="ARBA" id="ARBA00023136"/>
    </source>
</evidence>
<keyword evidence="22 27" id="KW-0472">Membrane</keyword>
<evidence type="ECO:0000256" key="16">
    <source>
        <dbReference type="ARBA" id="ARBA00023004"/>
    </source>
</evidence>
<feature type="binding site" evidence="27">
    <location>
        <position position="117"/>
    </location>
    <ligand>
        <name>[2Fe-2S] cluster</name>
        <dbReference type="ChEBI" id="CHEBI:190135"/>
    </ligand>
</feature>
<keyword evidence="31" id="KW-1185">Reference proteome</keyword>
<dbReference type="NCBIfam" id="TIGR01941">
    <property type="entry name" value="nqrF"/>
    <property type="match status" value="1"/>
</dbReference>
<keyword evidence="27" id="KW-1133">Transmembrane helix</keyword>
<protein>
    <recommendedName>
        <fullName evidence="7 27">Na(+)-translocating NADH-quinone reductase subunit F</fullName>
        <shortName evidence="27">Na(+)-NQR subunit F</shortName>
        <shortName evidence="27">Na(+)-translocating NQR subunit F</shortName>
        <ecNumber evidence="6 27">7.2.1.1</ecNumber>
    </recommendedName>
    <alternativeName>
        <fullName evidence="25 27">NQR complex subunit F</fullName>
    </alternativeName>
    <alternativeName>
        <fullName evidence="24 27">NQR-1 subunit F</fullName>
    </alternativeName>
</protein>
<evidence type="ECO:0000256" key="2">
    <source>
        <dbReference type="ARBA" id="ARBA00002972"/>
    </source>
</evidence>
<keyword evidence="19 27" id="KW-0915">Sodium</keyword>
<keyword evidence="15 27" id="KW-1278">Translocase</keyword>
<evidence type="ECO:0000256" key="4">
    <source>
        <dbReference type="ARBA" id="ARBA00005570"/>
    </source>
</evidence>
<organism evidence="30 31">
    <name type="scientific">Lutibacter flavus</name>
    <dbReference type="NCBI Taxonomy" id="691689"/>
    <lineage>
        <taxon>Bacteria</taxon>
        <taxon>Pseudomonadati</taxon>
        <taxon>Bacteroidota</taxon>
        <taxon>Flavobacteriia</taxon>
        <taxon>Flavobacteriales</taxon>
        <taxon>Flavobacteriaceae</taxon>
        <taxon>Lutibacter</taxon>
    </lineage>
</organism>
<keyword evidence="17 27" id="KW-0411">Iron-sulfur</keyword>
<dbReference type="InterPro" id="IPR017938">
    <property type="entry name" value="Riboflavin_synthase-like_b-brl"/>
</dbReference>
<evidence type="ECO:0000256" key="10">
    <source>
        <dbReference type="ARBA" id="ARBA00022519"/>
    </source>
</evidence>
<evidence type="ECO:0000256" key="12">
    <source>
        <dbReference type="ARBA" id="ARBA00022714"/>
    </source>
</evidence>
<dbReference type="Gene3D" id="3.40.50.80">
    <property type="entry name" value="Nucleotide-binding domain of ferredoxin-NADP reductase (FNR) module"/>
    <property type="match status" value="1"/>
</dbReference>
<keyword evidence="16 27" id="KW-0408">Iron</keyword>
<keyword evidence="14 27" id="KW-0274">FAD</keyword>
<dbReference type="PROSITE" id="PS51384">
    <property type="entry name" value="FAD_FR"/>
    <property type="match status" value="1"/>
</dbReference>
<dbReference type="PANTHER" id="PTHR43644:SF1">
    <property type="entry name" value="NAD(P)H-FLAVIN REDUCTASE"/>
    <property type="match status" value="1"/>
</dbReference>
<dbReference type="GO" id="GO:0016655">
    <property type="term" value="F:oxidoreductase activity, acting on NAD(P)H, quinone or similar compound as acceptor"/>
    <property type="evidence" value="ECO:0007669"/>
    <property type="project" value="InterPro"/>
</dbReference>
<evidence type="ECO:0000256" key="18">
    <source>
        <dbReference type="ARBA" id="ARBA00023027"/>
    </source>
</evidence>
<comment type="subunit">
    <text evidence="5 27">Composed of six subunits; NqrA, NqrB, NqrC, NqrD, NqrE and NqrF.</text>
</comment>
<keyword evidence="8 27" id="KW-0813">Transport</keyword>
<feature type="binding site" evidence="27">
    <location>
        <position position="85"/>
    </location>
    <ligand>
        <name>[2Fe-2S] cluster</name>
        <dbReference type="ChEBI" id="CHEBI:190135"/>
    </ligand>
</feature>
<evidence type="ECO:0000256" key="26">
    <source>
        <dbReference type="ARBA" id="ARBA00048891"/>
    </source>
</evidence>
<evidence type="ECO:0000256" key="9">
    <source>
        <dbReference type="ARBA" id="ARBA00022475"/>
    </source>
</evidence>
<evidence type="ECO:0000256" key="20">
    <source>
        <dbReference type="ARBA" id="ARBA00023065"/>
    </source>
</evidence>
<evidence type="ECO:0000256" key="5">
    <source>
        <dbReference type="ARBA" id="ARBA00011309"/>
    </source>
</evidence>
<evidence type="ECO:0000256" key="11">
    <source>
        <dbReference type="ARBA" id="ARBA00022630"/>
    </source>
</evidence>
<feature type="transmembrane region" description="Helical" evidence="27">
    <location>
        <begin position="12"/>
        <end position="33"/>
    </location>
</feature>
<keyword evidence="11 27" id="KW-0285">Flavoprotein</keyword>
<keyword evidence="12 27" id="KW-0001">2Fe-2S</keyword>
<dbReference type="EMBL" id="FZNX01000004">
    <property type="protein sequence ID" value="SNR66914.1"/>
    <property type="molecule type" value="Genomic_DNA"/>
</dbReference>
<comment type="catalytic activity">
    <reaction evidence="26 27">
        <text>a ubiquinone + n Na(+)(in) + NADH + H(+) = a ubiquinol + n Na(+)(out) + NAD(+)</text>
        <dbReference type="Rhea" id="RHEA:47748"/>
        <dbReference type="Rhea" id="RHEA-COMP:9565"/>
        <dbReference type="Rhea" id="RHEA-COMP:9566"/>
        <dbReference type="ChEBI" id="CHEBI:15378"/>
        <dbReference type="ChEBI" id="CHEBI:16389"/>
        <dbReference type="ChEBI" id="CHEBI:17976"/>
        <dbReference type="ChEBI" id="CHEBI:29101"/>
        <dbReference type="ChEBI" id="CHEBI:57540"/>
        <dbReference type="ChEBI" id="CHEBI:57945"/>
        <dbReference type="EC" id="7.2.1.1"/>
    </reaction>
</comment>
<feature type="domain" description="FAD-binding FR-type" evidence="29">
    <location>
        <begin position="136"/>
        <end position="288"/>
    </location>
</feature>
<keyword evidence="21 27" id="KW-0830">Ubiquinone</keyword>
<dbReference type="InterPro" id="IPR036010">
    <property type="entry name" value="2Fe-2S_ferredoxin-like_sf"/>
</dbReference>
<comment type="cofactor">
    <cofactor evidence="27">
        <name>[2Fe-2S] cluster</name>
        <dbReference type="ChEBI" id="CHEBI:190135"/>
    </cofactor>
    <text evidence="27">Binds 1 [2Fe-2S] cluster.</text>
</comment>
<keyword evidence="13 27" id="KW-0479">Metal-binding</keyword>
<evidence type="ECO:0000259" key="29">
    <source>
        <dbReference type="PROSITE" id="PS51384"/>
    </source>
</evidence>
<dbReference type="SUPFAM" id="SSF54292">
    <property type="entry name" value="2Fe-2S ferredoxin-like"/>
    <property type="match status" value="1"/>
</dbReference>
<comment type="cofactor">
    <cofactor evidence="1 27">
        <name>FAD</name>
        <dbReference type="ChEBI" id="CHEBI:57692"/>
    </cofactor>
</comment>
<evidence type="ECO:0000256" key="14">
    <source>
        <dbReference type="ARBA" id="ARBA00022827"/>
    </source>
</evidence>
<dbReference type="GO" id="GO:0051537">
    <property type="term" value="F:2 iron, 2 sulfur cluster binding"/>
    <property type="evidence" value="ECO:0007669"/>
    <property type="project" value="UniProtKB-KW"/>
</dbReference>
<dbReference type="Pfam" id="PF00175">
    <property type="entry name" value="NAD_binding_1"/>
    <property type="match status" value="1"/>
</dbReference>
<keyword evidence="23 27" id="KW-0739">Sodium transport</keyword>
<dbReference type="InterPro" id="IPR001709">
    <property type="entry name" value="Flavoprot_Pyr_Nucl_cyt_Rdtase"/>
</dbReference>
<evidence type="ECO:0000256" key="3">
    <source>
        <dbReference type="ARBA" id="ARBA00004533"/>
    </source>
</evidence>
<dbReference type="InterPro" id="IPR039261">
    <property type="entry name" value="FNR_nucleotide-bd"/>
</dbReference>
<dbReference type="InterPro" id="IPR017927">
    <property type="entry name" value="FAD-bd_FR_type"/>
</dbReference>
<dbReference type="GO" id="GO:0046872">
    <property type="term" value="F:metal ion binding"/>
    <property type="evidence" value="ECO:0007669"/>
    <property type="project" value="UniProtKB-KW"/>
</dbReference>
<gene>
    <name evidence="27" type="primary">nqrF</name>
    <name evidence="30" type="ORF">SAMN04488111_2340</name>
</gene>
<dbReference type="AlphaFoldDB" id="A0A238Y8I4"/>
<keyword evidence="27" id="KW-0812">Transmembrane</keyword>
<accession>A0A238Y8I4</accession>
<evidence type="ECO:0000313" key="31">
    <source>
        <dbReference type="Proteomes" id="UP000198412"/>
    </source>
</evidence>
<dbReference type="PIRSF" id="PIRSF000044">
    <property type="entry name" value="Cis_Diol_DH_RD"/>
    <property type="match status" value="1"/>
</dbReference>
<dbReference type="CDD" id="cd00207">
    <property type="entry name" value="fer2"/>
    <property type="match status" value="1"/>
</dbReference>
<comment type="similarity">
    <text evidence="4 27">Belongs to the NqrF family.</text>
</comment>
<dbReference type="Gene3D" id="3.10.20.30">
    <property type="match status" value="1"/>
</dbReference>
<dbReference type="GO" id="GO:0009055">
    <property type="term" value="F:electron transfer activity"/>
    <property type="evidence" value="ECO:0007669"/>
    <property type="project" value="UniProtKB-UniRule"/>
</dbReference>
<dbReference type="SUPFAM" id="SSF63380">
    <property type="entry name" value="Riboflavin synthase domain-like"/>
    <property type="match status" value="1"/>
</dbReference>
<dbReference type="GO" id="GO:0005886">
    <property type="term" value="C:plasma membrane"/>
    <property type="evidence" value="ECO:0007669"/>
    <property type="project" value="UniProtKB-SubCell"/>
</dbReference>
<dbReference type="InterPro" id="IPR001433">
    <property type="entry name" value="OxRdtase_FAD/NAD-bd"/>
</dbReference>
<comment type="function">
    <text evidence="2 27">NQR complex catalyzes the reduction of ubiquinone-1 to ubiquinol by two successive reactions, coupled with the transport of Na(+) ions from the cytoplasm to the periplasm. The first step is catalyzed by NqrF, which accepts electrons from NADH and reduces ubiquinone-1 to ubisemiquinone by a one-electron transfer pathway.</text>
</comment>
<keyword evidence="20 27" id="KW-0406">Ion transport</keyword>
<dbReference type="Pfam" id="PF00970">
    <property type="entry name" value="FAD_binding_6"/>
    <property type="match status" value="1"/>
</dbReference>
<feature type="binding site" evidence="27">
    <location>
        <position position="82"/>
    </location>
    <ligand>
        <name>[2Fe-2S] cluster</name>
        <dbReference type="ChEBI" id="CHEBI:190135"/>
    </ligand>
</feature>
<feature type="binding site" evidence="27">
    <location>
        <position position="76"/>
    </location>
    <ligand>
        <name>[2Fe-2S] cluster</name>
        <dbReference type="ChEBI" id="CHEBI:190135"/>
    </ligand>
</feature>
<evidence type="ECO:0000256" key="8">
    <source>
        <dbReference type="ARBA" id="ARBA00022448"/>
    </source>
</evidence>
<dbReference type="Proteomes" id="UP000198412">
    <property type="component" value="Unassembled WGS sequence"/>
</dbReference>
<sequence length="437" mass="49037">MIILAANTLGTIVATVVAFLVITLLLVALLLFVKQKLSPSGPVKIRINGEKEIEVASGSTLLTTLSAQKIFLPSACGGGGTCIQCECHVLSGGGEALPTETPHFTRKELQHGARLACQVKVKQDMDITIPEEVFGIKKWEATVVRNYNVASFIKEFVVEIPEDMGYKAGGYIQIEIPECEVDFKDIDITAHPEEHETPDKFQVEWDKFGLWDLKMKNTELVERAYSMASYPAEGREIMLNVRIATPPWDRAKNGWMTVNPGIASSYIFSRKKGDKVTISGPYGEFFINESDAEMLYVGGGAGMAPMRSHLYHLFKTLKTGRKVTYWYGGRSKRELFYLDHFYELEKEFPNFKFYLVLSEPAPEDNWVNKKDANDLEGDGFTGFVHQSVIDEYLSKHESPEDLELYFCGPPLMNKAVQKMGEDFGLADENIRFDDFGG</sequence>
<keyword evidence="18 27" id="KW-0520">NAD</keyword>
<evidence type="ECO:0000256" key="6">
    <source>
        <dbReference type="ARBA" id="ARBA00013099"/>
    </source>
</evidence>
<reference evidence="31" key="1">
    <citation type="submission" date="2017-06" db="EMBL/GenBank/DDBJ databases">
        <authorList>
            <person name="Varghese N."/>
            <person name="Submissions S."/>
        </authorList>
    </citation>
    <scope>NUCLEOTIDE SEQUENCE [LARGE SCALE GENOMIC DNA]</scope>
    <source>
        <strain evidence="31">DSM 27993</strain>
    </source>
</reference>
<evidence type="ECO:0000256" key="19">
    <source>
        <dbReference type="ARBA" id="ARBA00023053"/>
    </source>
</evidence>
<name>A0A238Y8I4_9FLAO</name>
<keyword evidence="9 27" id="KW-1003">Cell membrane</keyword>
<evidence type="ECO:0000259" key="28">
    <source>
        <dbReference type="PROSITE" id="PS51085"/>
    </source>
</evidence>
<dbReference type="PRINTS" id="PR00371">
    <property type="entry name" value="FPNCR"/>
</dbReference>
<evidence type="ECO:0000256" key="13">
    <source>
        <dbReference type="ARBA" id="ARBA00022723"/>
    </source>
</evidence>
<evidence type="ECO:0000256" key="25">
    <source>
        <dbReference type="ARBA" id="ARBA00030787"/>
    </source>
</evidence>
<evidence type="ECO:0000256" key="17">
    <source>
        <dbReference type="ARBA" id="ARBA00023014"/>
    </source>
</evidence>
<evidence type="ECO:0000313" key="30">
    <source>
        <dbReference type="EMBL" id="SNR66914.1"/>
    </source>
</evidence>
<proteinExistence type="inferred from homology"/>
<feature type="domain" description="2Fe-2S ferredoxin-type" evidence="28">
    <location>
        <begin position="41"/>
        <end position="133"/>
    </location>
</feature>
<comment type="subcellular location">
    <subcellularLocation>
        <location evidence="3">Cell inner membrane</location>
    </subcellularLocation>
    <subcellularLocation>
        <location evidence="27">Cell membrane</location>
        <topology evidence="27">Single-pass membrane protein</topology>
    </subcellularLocation>
</comment>
<dbReference type="PROSITE" id="PS51085">
    <property type="entry name" value="2FE2S_FER_2"/>
    <property type="match status" value="1"/>
</dbReference>
<dbReference type="CDD" id="cd06188">
    <property type="entry name" value="NADH_quinone_reductase"/>
    <property type="match status" value="1"/>
</dbReference>
<evidence type="ECO:0000256" key="21">
    <source>
        <dbReference type="ARBA" id="ARBA00023075"/>
    </source>
</evidence>
<evidence type="ECO:0000256" key="7">
    <source>
        <dbReference type="ARBA" id="ARBA00019729"/>
    </source>
</evidence>
<dbReference type="HAMAP" id="MF_00430">
    <property type="entry name" value="NqrF"/>
    <property type="match status" value="1"/>
</dbReference>
<evidence type="ECO:0000256" key="1">
    <source>
        <dbReference type="ARBA" id="ARBA00001974"/>
    </source>
</evidence>
<dbReference type="Pfam" id="PF00111">
    <property type="entry name" value="Fer2"/>
    <property type="match status" value="1"/>
</dbReference>
<dbReference type="EC" id="7.2.1.1" evidence="6 27"/>
<evidence type="ECO:0000256" key="24">
    <source>
        <dbReference type="ARBA" id="ARBA00030032"/>
    </source>
</evidence>
<dbReference type="PANTHER" id="PTHR43644">
    <property type="entry name" value="NA(+)-TRANSLOCATING NADH-QUINONE REDUCTASE SUBUNIT"/>
    <property type="match status" value="1"/>
</dbReference>
<dbReference type="GO" id="GO:0006814">
    <property type="term" value="P:sodium ion transport"/>
    <property type="evidence" value="ECO:0007669"/>
    <property type="project" value="UniProtKB-UniRule"/>
</dbReference>
<dbReference type="InterPro" id="IPR008333">
    <property type="entry name" value="Cbr1-like_FAD-bd_dom"/>
</dbReference>
<dbReference type="SUPFAM" id="SSF52343">
    <property type="entry name" value="Ferredoxin reductase-like, C-terminal NADP-linked domain"/>
    <property type="match status" value="1"/>
</dbReference>
<evidence type="ECO:0000256" key="23">
    <source>
        <dbReference type="ARBA" id="ARBA00023201"/>
    </source>
</evidence>
<dbReference type="Gene3D" id="2.40.30.10">
    <property type="entry name" value="Translation factors"/>
    <property type="match status" value="1"/>
</dbReference>
<keyword evidence="10" id="KW-0997">Cell inner membrane</keyword>
<dbReference type="InterPro" id="IPR010205">
    <property type="entry name" value="NqrF"/>
</dbReference>
<dbReference type="InterPro" id="IPR001041">
    <property type="entry name" value="2Fe-2S_ferredoxin-type"/>
</dbReference>
<dbReference type="InterPro" id="IPR012675">
    <property type="entry name" value="Beta-grasp_dom_sf"/>
</dbReference>
<evidence type="ECO:0000256" key="27">
    <source>
        <dbReference type="HAMAP-Rule" id="MF_00430"/>
    </source>
</evidence>
<evidence type="ECO:0000256" key="15">
    <source>
        <dbReference type="ARBA" id="ARBA00022967"/>
    </source>
</evidence>